<accession>X1FX71</accession>
<dbReference type="AlphaFoldDB" id="X1FX71"/>
<dbReference type="PANTHER" id="PTHR45953:SF1">
    <property type="entry name" value="IDURONATE 2-SULFATASE"/>
    <property type="match status" value="1"/>
</dbReference>
<feature type="non-terminal residue" evidence="4">
    <location>
        <position position="167"/>
    </location>
</feature>
<protein>
    <recommendedName>
        <fullName evidence="3">Sulfatase N-terminal domain-containing protein</fullName>
    </recommendedName>
</protein>
<comment type="caution">
    <text evidence="4">The sequence shown here is derived from an EMBL/GenBank/DDBJ whole genome shotgun (WGS) entry which is preliminary data.</text>
</comment>
<dbReference type="GO" id="GO:0005737">
    <property type="term" value="C:cytoplasm"/>
    <property type="evidence" value="ECO:0007669"/>
    <property type="project" value="TreeGrafter"/>
</dbReference>
<proteinExistence type="predicted"/>
<reference evidence="4" key="1">
    <citation type="journal article" date="2014" name="Front. Microbiol.">
        <title>High frequency of phylogenetically diverse reductive dehalogenase-homologous genes in deep subseafloor sedimentary metagenomes.</title>
        <authorList>
            <person name="Kawai M."/>
            <person name="Futagami T."/>
            <person name="Toyoda A."/>
            <person name="Takaki Y."/>
            <person name="Nishi S."/>
            <person name="Hori S."/>
            <person name="Arai W."/>
            <person name="Tsubouchi T."/>
            <person name="Morono Y."/>
            <person name="Uchiyama I."/>
            <person name="Ito T."/>
            <person name="Fujiyama A."/>
            <person name="Inagaki F."/>
            <person name="Takami H."/>
        </authorList>
    </citation>
    <scope>NUCLEOTIDE SEQUENCE</scope>
    <source>
        <strain evidence="4">Expedition CK06-06</strain>
    </source>
</reference>
<feature type="domain" description="Sulfatase N-terminal" evidence="3">
    <location>
        <begin position="24"/>
        <end position="166"/>
    </location>
</feature>
<gene>
    <name evidence="4" type="ORF">S03H2_17804</name>
</gene>
<dbReference type="GO" id="GO:0008484">
    <property type="term" value="F:sulfuric ester hydrolase activity"/>
    <property type="evidence" value="ECO:0007669"/>
    <property type="project" value="TreeGrafter"/>
</dbReference>
<evidence type="ECO:0000313" key="4">
    <source>
        <dbReference type="EMBL" id="GAH33929.1"/>
    </source>
</evidence>
<dbReference type="InterPro" id="IPR017850">
    <property type="entry name" value="Alkaline_phosphatase_core_sf"/>
</dbReference>
<keyword evidence="2" id="KW-0378">Hydrolase</keyword>
<dbReference type="GO" id="GO:0046872">
    <property type="term" value="F:metal ion binding"/>
    <property type="evidence" value="ECO:0007669"/>
    <property type="project" value="UniProtKB-KW"/>
</dbReference>
<dbReference type="SUPFAM" id="SSF53649">
    <property type="entry name" value="Alkaline phosphatase-like"/>
    <property type="match status" value="1"/>
</dbReference>
<dbReference type="InterPro" id="IPR000917">
    <property type="entry name" value="Sulfatase_N"/>
</dbReference>
<evidence type="ECO:0000259" key="3">
    <source>
        <dbReference type="Pfam" id="PF00884"/>
    </source>
</evidence>
<evidence type="ECO:0000256" key="2">
    <source>
        <dbReference type="ARBA" id="ARBA00022801"/>
    </source>
</evidence>
<name>X1FX71_9ZZZZ</name>
<keyword evidence="1" id="KW-0479">Metal-binding</keyword>
<dbReference type="Gene3D" id="3.40.720.10">
    <property type="entry name" value="Alkaline Phosphatase, subunit A"/>
    <property type="match status" value="1"/>
</dbReference>
<dbReference type="PANTHER" id="PTHR45953">
    <property type="entry name" value="IDURONATE 2-SULFATASE"/>
    <property type="match status" value="1"/>
</dbReference>
<evidence type="ECO:0000256" key="1">
    <source>
        <dbReference type="ARBA" id="ARBA00022723"/>
    </source>
</evidence>
<dbReference type="EMBL" id="BARU01009205">
    <property type="protein sequence ID" value="GAH33929.1"/>
    <property type="molecule type" value="Genomic_DNA"/>
</dbReference>
<dbReference type="Pfam" id="PF00884">
    <property type="entry name" value="Sulfatase"/>
    <property type="match status" value="1"/>
</dbReference>
<organism evidence="4">
    <name type="scientific">marine sediment metagenome</name>
    <dbReference type="NCBI Taxonomy" id="412755"/>
    <lineage>
        <taxon>unclassified sequences</taxon>
        <taxon>metagenomes</taxon>
        <taxon>ecological metagenomes</taxon>
    </lineage>
</organism>
<sequence length="167" mass="19234">MTHIEKLKQQYIASGDTSRIDQFGKWYIKASATECIELPDNAYYDGAQTDIAVEKLEELKKSGEPFFLAVGYYRPHLPFNAPKKYWDMYDRDEIPLAKNPFLPEGLPIMAINNLRELKGYTDFKKAPRAWEGSLTEDDARLLKHGYYASVSYIDAQIGRLLDQLDET</sequence>